<evidence type="ECO:0000313" key="6">
    <source>
        <dbReference type="EMBL" id="OQA61320.1"/>
    </source>
</evidence>
<dbReference type="InterPro" id="IPR019734">
    <property type="entry name" value="TPR_rpt"/>
</dbReference>
<dbReference type="InterPro" id="IPR011990">
    <property type="entry name" value="TPR-like_helical_dom_sf"/>
</dbReference>
<dbReference type="Gene3D" id="1.25.40.10">
    <property type="entry name" value="Tetratricopeptide repeat domain"/>
    <property type="match status" value="1"/>
</dbReference>
<feature type="signal peptide" evidence="5">
    <location>
        <begin position="1"/>
        <end position="26"/>
    </location>
</feature>
<dbReference type="EMBL" id="MWBQ01000021">
    <property type="protein sequence ID" value="OQA61320.1"/>
    <property type="molecule type" value="Genomic_DNA"/>
</dbReference>
<dbReference type="PANTHER" id="PTHR44943:SF8">
    <property type="entry name" value="TPR REPEAT-CONTAINING PROTEIN MJ0263"/>
    <property type="match status" value="1"/>
</dbReference>
<dbReference type="SMART" id="SM00028">
    <property type="entry name" value="TPR"/>
    <property type="match status" value="2"/>
</dbReference>
<dbReference type="Pfam" id="PF13414">
    <property type="entry name" value="TPR_11"/>
    <property type="match status" value="1"/>
</dbReference>
<evidence type="ECO:0000256" key="2">
    <source>
        <dbReference type="ARBA" id="ARBA00022803"/>
    </source>
</evidence>
<dbReference type="Proteomes" id="UP000485569">
    <property type="component" value="Unassembled WGS sequence"/>
</dbReference>
<evidence type="ECO:0000256" key="3">
    <source>
        <dbReference type="PROSITE-ProRule" id="PRU00339"/>
    </source>
</evidence>
<keyword evidence="5" id="KW-0732">Signal</keyword>
<dbReference type="InterPro" id="IPR051685">
    <property type="entry name" value="Ycf3/AcsC/BcsC/TPR_MFPF"/>
</dbReference>
<feature type="chain" id="PRO_5012980295" evidence="5">
    <location>
        <begin position="27"/>
        <end position="284"/>
    </location>
</feature>
<evidence type="ECO:0000256" key="5">
    <source>
        <dbReference type="SAM" id="SignalP"/>
    </source>
</evidence>
<feature type="region of interest" description="Disordered" evidence="4">
    <location>
        <begin position="260"/>
        <end position="284"/>
    </location>
</feature>
<reference evidence="6" key="1">
    <citation type="submission" date="2017-02" db="EMBL/GenBank/DDBJ databases">
        <title>Delving into the versatile metabolic prowess of the omnipresent phylum Bacteroidetes.</title>
        <authorList>
            <person name="Nobu M.K."/>
            <person name="Mei R."/>
            <person name="Narihiro T."/>
            <person name="Kuroda K."/>
            <person name="Liu W.-T."/>
        </authorList>
    </citation>
    <scope>NUCLEOTIDE SEQUENCE</scope>
    <source>
        <strain evidence="6">ADurb.Bin276</strain>
    </source>
</reference>
<name>A0A1V5T3H5_9BACT</name>
<sequence>MTYLRWFCLVLLLLLLIGVLSSEQFAYSQDAETFYKNGYIYFSQNNFEKAKESYQQAIQIKPDYWDARYWLGKTYEMMEEFPQAMNEWKIILQNQPGHWEAFKKWRSYVASRVRISNQVRQNLENVFLYQNGSPENYRDQPWDTIIPYGLAIARQNDFISAFLSARLFRWIGSQVSGLLSDQADISYQKALDLAAISPPEDSELVFQLIKDVTNYYGQNNALQKKVETLYQSILAQQAGVTVEESVNTSQIEIKVTASGVESGPADNRNQDGSNPRFYIDTDIE</sequence>
<accession>A0A1V5T3H5</accession>
<evidence type="ECO:0000256" key="1">
    <source>
        <dbReference type="ARBA" id="ARBA00022737"/>
    </source>
</evidence>
<keyword evidence="2 3" id="KW-0802">TPR repeat</keyword>
<dbReference type="PANTHER" id="PTHR44943">
    <property type="entry name" value="CELLULOSE SYNTHASE OPERON PROTEIN C"/>
    <property type="match status" value="1"/>
</dbReference>
<keyword evidence="1" id="KW-0677">Repeat</keyword>
<feature type="repeat" description="TPR" evidence="3">
    <location>
        <begin position="31"/>
        <end position="64"/>
    </location>
</feature>
<proteinExistence type="predicted"/>
<dbReference type="SUPFAM" id="SSF48452">
    <property type="entry name" value="TPR-like"/>
    <property type="match status" value="1"/>
</dbReference>
<dbReference type="PROSITE" id="PS50005">
    <property type="entry name" value="TPR"/>
    <property type="match status" value="1"/>
</dbReference>
<protein>
    <submittedName>
        <fullName evidence="6">Tetratricopeptide repeat protein</fullName>
    </submittedName>
</protein>
<evidence type="ECO:0000256" key="4">
    <source>
        <dbReference type="SAM" id="MobiDB-lite"/>
    </source>
</evidence>
<comment type="caution">
    <text evidence="6">The sequence shown here is derived from an EMBL/GenBank/DDBJ whole genome shotgun (WGS) entry which is preliminary data.</text>
</comment>
<dbReference type="PROSITE" id="PS50293">
    <property type="entry name" value="TPR_REGION"/>
    <property type="match status" value="1"/>
</dbReference>
<gene>
    <name evidence="6" type="ORF">BWY41_00272</name>
</gene>
<dbReference type="AlphaFoldDB" id="A0A1V5T3H5"/>
<organism evidence="6">
    <name type="scientific">Candidatus Atribacter allofermentans</name>
    <dbReference type="NCBI Taxonomy" id="1852833"/>
    <lineage>
        <taxon>Bacteria</taxon>
        <taxon>Pseudomonadati</taxon>
        <taxon>Atribacterota</taxon>
        <taxon>Atribacteria</taxon>
        <taxon>Atribacterales</taxon>
        <taxon>Atribacteraceae</taxon>
        <taxon>Atribacter</taxon>
    </lineage>
</organism>